<feature type="transmembrane region" description="Helical" evidence="1">
    <location>
        <begin position="29"/>
        <end position="49"/>
    </location>
</feature>
<keyword evidence="1" id="KW-1133">Transmembrane helix</keyword>
<feature type="transmembrane region" description="Helical" evidence="1">
    <location>
        <begin position="56"/>
        <end position="79"/>
    </location>
</feature>
<organism evidence="2 3">
    <name type="scientific">Orchesella dallaii</name>
    <dbReference type="NCBI Taxonomy" id="48710"/>
    <lineage>
        <taxon>Eukaryota</taxon>
        <taxon>Metazoa</taxon>
        <taxon>Ecdysozoa</taxon>
        <taxon>Arthropoda</taxon>
        <taxon>Hexapoda</taxon>
        <taxon>Collembola</taxon>
        <taxon>Entomobryomorpha</taxon>
        <taxon>Entomobryoidea</taxon>
        <taxon>Orchesellidae</taxon>
        <taxon>Orchesellinae</taxon>
        <taxon>Orchesella</taxon>
    </lineage>
</organism>
<comment type="caution">
    <text evidence="2">The sequence shown here is derived from an EMBL/GenBank/DDBJ whole genome shotgun (WGS) entry which is preliminary data.</text>
</comment>
<keyword evidence="3" id="KW-1185">Reference proteome</keyword>
<evidence type="ECO:0000256" key="1">
    <source>
        <dbReference type="SAM" id="Phobius"/>
    </source>
</evidence>
<sequence>MIAILIQFVYAGFLASFVANEEIRNCKNWMSVTIVTSIIYDICIFPGLVSNHFRELGYFFVVGFTFFKLYELGVVYAFIIEVQRPRIPRPSVTARRLQLAVSQVVSPYAVATTILNTSTNLPTAPPQPQVVLPLPNVVAVDLQPSCPEIQDEPSCIEPLLPYYDEEMSPVETDYVGPQVYGPDFPPPYFETQRQYERTESPPPSYDEANCQSERVVKVSAVIGAVGFWRSLCRVLDNNIVKFILQALMMIDFVILSCLRKDSALFDTMRQEISQRTCKAWLHPTGLDVVFAIVISVASLSGVEFELDIIILICPWVAFKIYEWLTVLSYLEELKGNEGGDVGVVFTNSESRLTEMGQTN</sequence>
<gene>
    <name evidence="2" type="ORF">ODALV1_LOCUS5622</name>
</gene>
<protein>
    <submittedName>
        <fullName evidence="2">Uncharacterized protein</fullName>
    </submittedName>
</protein>
<evidence type="ECO:0000313" key="2">
    <source>
        <dbReference type="EMBL" id="CAL8083869.1"/>
    </source>
</evidence>
<dbReference type="EMBL" id="CAXLJM020000017">
    <property type="protein sequence ID" value="CAL8083869.1"/>
    <property type="molecule type" value="Genomic_DNA"/>
</dbReference>
<accession>A0ABP1Q5Y6</accession>
<name>A0ABP1Q5Y6_9HEXA</name>
<dbReference type="Proteomes" id="UP001642540">
    <property type="component" value="Unassembled WGS sequence"/>
</dbReference>
<evidence type="ECO:0000313" key="3">
    <source>
        <dbReference type="Proteomes" id="UP001642540"/>
    </source>
</evidence>
<keyword evidence="1" id="KW-0472">Membrane</keyword>
<reference evidence="2 3" key="1">
    <citation type="submission" date="2024-08" db="EMBL/GenBank/DDBJ databases">
        <authorList>
            <person name="Cucini C."/>
            <person name="Frati F."/>
        </authorList>
    </citation>
    <scope>NUCLEOTIDE SEQUENCE [LARGE SCALE GENOMIC DNA]</scope>
</reference>
<keyword evidence="1" id="KW-0812">Transmembrane</keyword>
<proteinExistence type="predicted"/>